<protein>
    <submittedName>
        <fullName evidence="1">Uncharacterized protein</fullName>
    </submittedName>
</protein>
<gene>
    <name evidence="1" type="ORF">MKP09_01095</name>
</gene>
<dbReference type="Proteomes" id="UP001202248">
    <property type="component" value="Unassembled WGS sequence"/>
</dbReference>
<keyword evidence="2" id="KW-1185">Reference proteome</keyword>
<organism evidence="1 2">
    <name type="scientific">Niabella ginsengisoli</name>
    <dbReference type="NCBI Taxonomy" id="522298"/>
    <lineage>
        <taxon>Bacteria</taxon>
        <taxon>Pseudomonadati</taxon>
        <taxon>Bacteroidota</taxon>
        <taxon>Chitinophagia</taxon>
        <taxon>Chitinophagales</taxon>
        <taxon>Chitinophagaceae</taxon>
        <taxon>Niabella</taxon>
    </lineage>
</organism>
<dbReference type="Gene3D" id="1.25.40.390">
    <property type="match status" value="1"/>
</dbReference>
<proteinExistence type="predicted"/>
<reference evidence="1 2" key="1">
    <citation type="submission" date="2022-02" db="EMBL/GenBank/DDBJ databases">
        <authorList>
            <person name="Min J."/>
        </authorList>
    </citation>
    <scope>NUCLEOTIDE SEQUENCE [LARGE SCALE GENOMIC DNA]</scope>
    <source>
        <strain evidence="1 2">GR10-1</strain>
    </source>
</reference>
<accession>A0ABS9SE44</accession>
<sequence>MNNKRVPKRWMYPIDEQNNNTTNLNAAIANQYPNGDDINGVMWILQ</sequence>
<comment type="caution">
    <text evidence="1">The sequence shown here is derived from an EMBL/GenBank/DDBJ whole genome shotgun (WGS) entry which is preliminary data.</text>
</comment>
<evidence type="ECO:0000313" key="2">
    <source>
        <dbReference type="Proteomes" id="UP001202248"/>
    </source>
</evidence>
<dbReference type="InterPro" id="IPR011990">
    <property type="entry name" value="TPR-like_helical_dom_sf"/>
</dbReference>
<evidence type="ECO:0000313" key="1">
    <source>
        <dbReference type="EMBL" id="MCH5596620.1"/>
    </source>
</evidence>
<dbReference type="RefSeq" id="WP_240825892.1">
    <property type="nucleotide sequence ID" value="NZ_JAKWBL010000001.1"/>
</dbReference>
<dbReference type="EMBL" id="JAKWBL010000001">
    <property type="protein sequence ID" value="MCH5596620.1"/>
    <property type="molecule type" value="Genomic_DNA"/>
</dbReference>
<name>A0ABS9SE44_9BACT</name>
<dbReference type="SUPFAM" id="SSF48452">
    <property type="entry name" value="TPR-like"/>
    <property type="match status" value="1"/>
</dbReference>